<dbReference type="PANTHER" id="PTHR44196:SF1">
    <property type="entry name" value="DEHYDROGENASE_REDUCTASE SDR FAMILY MEMBER 7B"/>
    <property type="match status" value="1"/>
</dbReference>
<evidence type="ECO:0000313" key="3">
    <source>
        <dbReference type="EMBL" id="SPZ16356.1"/>
    </source>
</evidence>
<reference evidence="3 4" key="1">
    <citation type="submission" date="2018-06" db="EMBL/GenBank/DDBJ databases">
        <authorList>
            <consortium name="Pathogen Informatics"/>
            <person name="Doyle S."/>
        </authorList>
    </citation>
    <scope>NUCLEOTIDE SEQUENCE [LARGE SCALE GENOMIC DNA]</scope>
    <source>
        <strain evidence="3 4">NCTC11842</strain>
    </source>
</reference>
<organism evidence="3 4">
    <name type="scientific">Pseudomonas luteola</name>
    <dbReference type="NCBI Taxonomy" id="47886"/>
    <lineage>
        <taxon>Bacteria</taxon>
        <taxon>Pseudomonadati</taxon>
        <taxon>Pseudomonadota</taxon>
        <taxon>Gammaproteobacteria</taxon>
        <taxon>Pseudomonadales</taxon>
        <taxon>Pseudomonadaceae</taxon>
        <taxon>Pseudomonas</taxon>
    </lineage>
</organism>
<name>A0A2X2DFU0_PSELU</name>
<dbReference type="GO" id="GO:0016491">
    <property type="term" value="F:oxidoreductase activity"/>
    <property type="evidence" value="ECO:0007669"/>
    <property type="project" value="UniProtKB-KW"/>
</dbReference>
<protein>
    <submittedName>
        <fullName evidence="3">Short chain dehydrogenase/reductase family protein</fullName>
        <ecNumber evidence="3">1.-.-.-</ecNumber>
    </submittedName>
</protein>
<proteinExistence type="inferred from homology"/>
<sequence>MNEVKTYVITGAGSGIGEACAYRLADEGAQLVLIGRRREPLEEVAARTGGLVLTGNAASSADW</sequence>
<evidence type="ECO:0000256" key="2">
    <source>
        <dbReference type="ARBA" id="ARBA00023002"/>
    </source>
</evidence>
<dbReference type="EMBL" id="UAUF01000015">
    <property type="protein sequence ID" value="SPZ16356.1"/>
    <property type="molecule type" value="Genomic_DNA"/>
</dbReference>
<accession>A0A2X2DFU0</accession>
<dbReference type="Gene3D" id="3.40.50.720">
    <property type="entry name" value="NAD(P)-binding Rossmann-like Domain"/>
    <property type="match status" value="1"/>
</dbReference>
<gene>
    <name evidence="3" type="ORF">NCTC11842_05388</name>
</gene>
<dbReference type="GO" id="GO:0016020">
    <property type="term" value="C:membrane"/>
    <property type="evidence" value="ECO:0007669"/>
    <property type="project" value="TreeGrafter"/>
</dbReference>
<dbReference type="Proteomes" id="UP000250443">
    <property type="component" value="Unassembled WGS sequence"/>
</dbReference>
<dbReference type="EC" id="1.-.-.-" evidence="3"/>
<evidence type="ECO:0000313" key="4">
    <source>
        <dbReference type="Proteomes" id="UP000250443"/>
    </source>
</evidence>
<dbReference type="InterPro" id="IPR036291">
    <property type="entry name" value="NAD(P)-bd_dom_sf"/>
</dbReference>
<dbReference type="SUPFAM" id="SSF51735">
    <property type="entry name" value="NAD(P)-binding Rossmann-fold domains"/>
    <property type="match status" value="1"/>
</dbReference>
<dbReference type="AlphaFoldDB" id="A0A2X2DFU0"/>
<evidence type="ECO:0000256" key="1">
    <source>
        <dbReference type="ARBA" id="ARBA00006484"/>
    </source>
</evidence>
<keyword evidence="2 3" id="KW-0560">Oxidoreductase</keyword>
<dbReference type="Pfam" id="PF00106">
    <property type="entry name" value="adh_short"/>
    <property type="match status" value="1"/>
</dbReference>
<dbReference type="PANTHER" id="PTHR44196">
    <property type="entry name" value="DEHYDROGENASE/REDUCTASE SDR FAMILY MEMBER 7B"/>
    <property type="match status" value="1"/>
</dbReference>
<comment type="similarity">
    <text evidence="1">Belongs to the short-chain dehydrogenases/reductases (SDR) family.</text>
</comment>
<dbReference type="InterPro" id="IPR002347">
    <property type="entry name" value="SDR_fam"/>
</dbReference>